<dbReference type="InterPro" id="IPR032508">
    <property type="entry name" value="FecR_C"/>
</dbReference>
<dbReference type="PANTHER" id="PTHR30273">
    <property type="entry name" value="PERIPLASMIC SIGNAL SENSOR AND SIGMA FACTOR ACTIVATOR FECR-RELATED"/>
    <property type="match status" value="1"/>
</dbReference>
<gene>
    <name evidence="3" type="ORF">AW736_10010</name>
</gene>
<dbReference type="Gene3D" id="3.55.50.30">
    <property type="match status" value="1"/>
</dbReference>
<dbReference type="STRING" id="1184151.AW736_10010"/>
<dbReference type="Gene3D" id="2.60.120.1440">
    <property type="match status" value="1"/>
</dbReference>
<dbReference type="GO" id="GO:0016989">
    <property type="term" value="F:sigma factor antagonist activity"/>
    <property type="evidence" value="ECO:0007669"/>
    <property type="project" value="TreeGrafter"/>
</dbReference>
<keyword evidence="4" id="KW-1185">Reference proteome</keyword>
<reference evidence="3 4" key="1">
    <citation type="submission" date="2016-01" db="EMBL/GenBank/DDBJ databases">
        <title>High potential of lignocellulose degradation of a new Verrucomicrobia species.</title>
        <authorList>
            <person name="Wang Y."/>
            <person name="Shi Y."/>
            <person name="Qiu Z."/>
            <person name="Liu S."/>
            <person name="Yang H."/>
        </authorList>
    </citation>
    <scope>NUCLEOTIDE SEQUENCE [LARGE SCALE GENOMIC DNA]</scope>
    <source>
        <strain evidence="3 4">TSB47</strain>
    </source>
</reference>
<evidence type="ECO:0000259" key="1">
    <source>
        <dbReference type="Pfam" id="PF04773"/>
    </source>
</evidence>
<dbReference type="PIRSF" id="PIRSF018266">
    <property type="entry name" value="FecR"/>
    <property type="match status" value="1"/>
</dbReference>
<dbReference type="OrthoDB" id="189016at2"/>
<dbReference type="InterPro" id="IPR006860">
    <property type="entry name" value="FecR"/>
</dbReference>
<evidence type="ECO:0000259" key="2">
    <source>
        <dbReference type="Pfam" id="PF16344"/>
    </source>
</evidence>
<dbReference type="AlphaFoldDB" id="A0A178IJP9"/>
<dbReference type="InterPro" id="IPR012373">
    <property type="entry name" value="Ferrdict_sens_TM"/>
</dbReference>
<evidence type="ECO:0008006" key="5">
    <source>
        <dbReference type="Google" id="ProtNLM"/>
    </source>
</evidence>
<name>A0A178IJP9_9BACT</name>
<dbReference type="RefSeq" id="WP_068770131.1">
    <property type="nucleotide sequence ID" value="NZ_CP109796.1"/>
</dbReference>
<dbReference type="Pfam" id="PF16344">
    <property type="entry name" value="FecR_C"/>
    <property type="match status" value="1"/>
</dbReference>
<dbReference type="PANTHER" id="PTHR30273:SF2">
    <property type="entry name" value="PROTEIN FECR"/>
    <property type="match status" value="1"/>
</dbReference>
<organism evidence="3 4">
    <name type="scientific">Termitidicoccus mucosus</name>
    <dbReference type="NCBI Taxonomy" id="1184151"/>
    <lineage>
        <taxon>Bacteria</taxon>
        <taxon>Pseudomonadati</taxon>
        <taxon>Verrucomicrobiota</taxon>
        <taxon>Opitutia</taxon>
        <taxon>Opitutales</taxon>
        <taxon>Opitutaceae</taxon>
        <taxon>Termitidicoccus</taxon>
    </lineage>
</organism>
<dbReference type="Proteomes" id="UP000078486">
    <property type="component" value="Unassembled WGS sequence"/>
</dbReference>
<evidence type="ECO:0000313" key="4">
    <source>
        <dbReference type="Proteomes" id="UP000078486"/>
    </source>
</evidence>
<dbReference type="Pfam" id="PF04773">
    <property type="entry name" value="FecR"/>
    <property type="match status" value="1"/>
</dbReference>
<sequence>MSKLTDDFIALCIRRLSDESSEDERIALEGFLKERECRDYYERLKARWDSAVEAGGPRFDTGRAFGELSARLGIQAPPLPAKNQTAATVVPFPYLKVFRQLAAAAALAVAAGGIWWFATHSAATRDAHETAWVEVSTAPGKKREISLPDGSRITLNAGSTLSYPQRKSETRKVRLTGEAFFEVAHNPSLPFVVEADGMGITVLGTKFNVSAFPDETRRAVSLVEGRVRIEQTATSERQRGAATTLEPGQQFSLDVSTGKTAVGLFSADAIIGWMHDLLVFDDEPLGMAAKKLERRFGVKVAFSDDTTKARMVNAHFEQESLAEVLGMLSFACDLHYEITPDAAGTPHVRFSPAQ</sequence>
<accession>A0A178IJP9</accession>
<evidence type="ECO:0000313" key="3">
    <source>
        <dbReference type="EMBL" id="OAM90102.1"/>
    </source>
</evidence>
<feature type="domain" description="Protein FecR C-terminal" evidence="2">
    <location>
        <begin position="278"/>
        <end position="339"/>
    </location>
</feature>
<protein>
    <recommendedName>
        <fullName evidence="5">FecR protein domain-containing protein</fullName>
    </recommendedName>
</protein>
<dbReference type="EMBL" id="LRRQ01000075">
    <property type="protein sequence ID" value="OAM90102.1"/>
    <property type="molecule type" value="Genomic_DNA"/>
</dbReference>
<feature type="domain" description="FecR protein" evidence="1">
    <location>
        <begin position="134"/>
        <end position="228"/>
    </location>
</feature>
<comment type="caution">
    <text evidence="3">The sequence shown here is derived from an EMBL/GenBank/DDBJ whole genome shotgun (WGS) entry which is preliminary data.</text>
</comment>
<proteinExistence type="predicted"/>